<accession>A0A520KL57</accession>
<evidence type="ECO:0000313" key="3">
    <source>
        <dbReference type="Proteomes" id="UP000316217"/>
    </source>
</evidence>
<reference evidence="2 3" key="1">
    <citation type="journal article" date="2019" name="Nat. Microbiol.">
        <title>Wide diversity of methane and short-chain alkane metabolisms in uncultured archaea.</title>
        <authorList>
            <person name="Borrel G."/>
            <person name="Adam P.S."/>
            <person name="McKay L.J."/>
            <person name="Chen L.X."/>
            <person name="Sierra-Garcia I.N."/>
            <person name="Sieber C.M."/>
            <person name="Letourneur Q."/>
            <person name="Ghozlane A."/>
            <person name="Andersen G.L."/>
            <person name="Li W.J."/>
            <person name="Hallam S.J."/>
            <person name="Muyzer G."/>
            <person name="de Oliveira V.M."/>
            <person name="Inskeep W.P."/>
            <person name="Banfield J.F."/>
            <person name="Gribaldo S."/>
        </authorList>
    </citation>
    <scope>NUCLEOTIDE SEQUENCE [LARGE SCALE GENOMIC DNA]</scope>
    <source>
        <strain evidence="2">NM4</strain>
    </source>
</reference>
<comment type="caution">
    <text evidence="2">The sequence shown here is derived from an EMBL/GenBank/DDBJ whole genome shotgun (WGS) entry which is preliminary data.</text>
</comment>
<gene>
    <name evidence="2" type="ORF">EF810_03860</name>
</gene>
<organism evidence="2 3">
    <name type="scientific">Candidatus Methanodesulfokora washburnensis</name>
    <dbReference type="NCBI Taxonomy" id="2478471"/>
    <lineage>
        <taxon>Archaea</taxon>
        <taxon>Thermoproteota</taxon>
        <taxon>Candidatus Korarchaeia</taxon>
        <taxon>Candidatus Korarchaeia incertae sedis</taxon>
        <taxon>Candidatus Methanodesulfokora</taxon>
    </lineage>
</organism>
<feature type="domain" description="Calcineurin-like phosphoesterase" evidence="1">
    <location>
        <begin position="3"/>
        <end position="47"/>
    </location>
</feature>
<dbReference type="InterPro" id="IPR029052">
    <property type="entry name" value="Metallo-depent_PP-like"/>
</dbReference>
<dbReference type="PRINTS" id="PR00114">
    <property type="entry name" value="STPHPHTASE"/>
</dbReference>
<dbReference type="InterPro" id="IPR006186">
    <property type="entry name" value="Ser/Thr-sp_prot-phosphatase"/>
</dbReference>
<evidence type="ECO:0000259" key="1">
    <source>
        <dbReference type="Pfam" id="PF00149"/>
    </source>
</evidence>
<name>A0A520KL57_9CREN</name>
<proteinExistence type="predicted"/>
<dbReference type="GO" id="GO:0016787">
    <property type="term" value="F:hydrolase activity"/>
    <property type="evidence" value="ECO:0007669"/>
    <property type="project" value="InterPro"/>
</dbReference>
<dbReference type="AlphaFoldDB" id="A0A520KL57"/>
<dbReference type="Proteomes" id="UP000316217">
    <property type="component" value="Unassembled WGS sequence"/>
</dbReference>
<dbReference type="Gene3D" id="3.60.21.10">
    <property type="match status" value="1"/>
</dbReference>
<dbReference type="SUPFAM" id="SSF56300">
    <property type="entry name" value="Metallo-dependent phosphatases"/>
    <property type="match status" value="1"/>
</dbReference>
<dbReference type="Pfam" id="PF00149">
    <property type="entry name" value="Metallophos"/>
    <property type="match status" value="1"/>
</dbReference>
<dbReference type="InterPro" id="IPR004843">
    <property type="entry name" value="Calcineurin-like_PHP"/>
</dbReference>
<evidence type="ECO:0000313" key="2">
    <source>
        <dbReference type="EMBL" id="RZN61992.1"/>
    </source>
</evidence>
<protein>
    <submittedName>
        <fullName evidence="2">Metallophosphoesterase</fullName>
    </submittedName>
</protein>
<sequence>MHLIISDAHANYDALIRILESVRYDSVIFLGDSVDYGPQPAETLDLLR</sequence>
<dbReference type="EMBL" id="RXII01000060">
    <property type="protein sequence ID" value="RZN61992.1"/>
    <property type="molecule type" value="Genomic_DNA"/>
</dbReference>
<feature type="non-terminal residue" evidence="2">
    <location>
        <position position="48"/>
    </location>
</feature>